<dbReference type="InterPro" id="IPR002192">
    <property type="entry name" value="PPDK_AMP/ATP-bd"/>
</dbReference>
<dbReference type="Gene3D" id="3.30.470.20">
    <property type="entry name" value="ATP-grasp fold, B domain"/>
    <property type="match status" value="1"/>
</dbReference>
<evidence type="ECO:0000256" key="4">
    <source>
        <dbReference type="ARBA" id="ARBA00061332"/>
    </source>
</evidence>
<dbReference type="EMBL" id="SLUN01000001">
    <property type="protein sequence ID" value="TCL76870.1"/>
    <property type="molecule type" value="Genomic_DNA"/>
</dbReference>
<name>A0A4R1SCW4_HYDET</name>
<dbReference type="Pfam" id="PF00391">
    <property type="entry name" value="PEP-utilizers"/>
    <property type="match status" value="1"/>
</dbReference>
<organism evidence="10 11">
    <name type="scientific">Hydrogenispora ethanolica</name>
    <dbReference type="NCBI Taxonomy" id="1082276"/>
    <lineage>
        <taxon>Bacteria</taxon>
        <taxon>Bacillati</taxon>
        <taxon>Bacillota</taxon>
        <taxon>Hydrogenispora</taxon>
    </lineage>
</organism>
<evidence type="ECO:0000313" key="11">
    <source>
        <dbReference type="Proteomes" id="UP000295008"/>
    </source>
</evidence>
<dbReference type="NCBIfam" id="NF004877">
    <property type="entry name" value="PRK06241.1-2"/>
    <property type="match status" value="1"/>
</dbReference>
<evidence type="ECO:0000313" key="10">
    <source>
        <dbReference type="EMBL" id="TCL76870.1"/>
    </source>
</evidence>
<comment type="similarity">
    <text evidence="4">Belongs to the rifampicin phosphotransferase family.</text>
</comment>
<dbReference type="SUPFAM" id="SSF52009">
    <property type="entry name" value="Phosphohistidine domain"/>
    <property type="match status" value="1"/>
</dbReference>
<evidence type="ECO:0000259" key="8">
    <source>
        <dbReference type="Pfam" id="PF00391"/>
    </source>
</evidence>
<dbReference type="GO" id="GO:0016301">
    <property type="term" value="F:kinase activity"/>
    <property type="evidence" value="ECO:0007669"/>
    <property type="project" value="InterPro"/>
</dbReference>
<keyword evidence="11" id="KW-1185">Reference proteome</keyword>
<dbReference type="Pfam" id="PF01326">
    <property type="entry name" value="PPDK_N"/>
    <property type="match status" value="1"/>
</dbReference>
<keyword evidence="1" id="KW-0547">Nucleotide-binding</keyword>
<sequence length="893" mass="99265">MDPDADAFESCFRTVREGKKMNAYVLGFAEIDQTKLMEVGGKGANLGELSRIDGLRVPPGFCVTTAAYRRIIGQTPEFGALLAELSQQSADDREKIGAISGRLRSVISEAAIPGAIRDEILRHLTKLGEANAYAVRSSATAEDLPSASFAGQQDTYLNIRGSDAVLRAIRQCWASLFTDRAVIYRMQNGFDHSEVYLAVVVQRMVFPQAAGILFTADPVSSNRKVLSIDAGFGLGEALVSGLVNADNYKVREGRIVDRKIAAKKLAIAPAAAGGTGAREIEPELQEVQTLTDGQILQLERIGRTIEGHFGCPQDIEWCLAEEEFFIVQSRPITTLFPIPEHDGGNRIYASLGHQQMMTDAIKPLGLSFFRLLSKKVPLYDAGGRLFFDLSHDLASPLGRQLIFKTWGKADPAMLNAIESLMERQEFRRSLARGRRYIRMGTEGMTWDLPVQALKVYLQNDTGVIDELVSQNELSLQKLRQAIVKRSGTALFPFILEDLEQFKKIMYDPRGMGVILVGLYAANWINKHMETWLGEKSAADTLAQSVPNNITSEMGLALLDVADVVRQYPAVMEYFQHASDERFFEELAPLEGGAAVQRALEGFLDQYGMRCPGEIDITRPRWSEKPTALIPAILSNIKNCAPNAASVKFEQGRLEAERKERDLVSRLEKLPGGKRKARKTRRMISLLRHFIGYREYPKYTFIQRYWIYKQALLQEAAKLVRNGLIREKEDVYYLAFDEFREAVRTNRLDYRVIAERKAQYQGYEKLTPPRVLTSEGENVAGAYRTGHLPPGALPGIPVSAGVIEGRARVVLKMADAVIENGDILVTVFTDPSWTPVFVSVKGLVTEVGGMMTHGAVIAREYGLPAVVGVDNATKFIRDGQRIRVNGTEGYVELL</sequence>
<gene>
    <name evidence="10" type="ORF">EDC14_1001155</name>
</gene>
<dbReference type="PANTHER" id="PTHR43615">
    <property type="entry name" value="PHOSPHOENOLPYRUVATE SYNTHASE-RELATED"/>
    <property type="match status" value="1"/>
</dbReference>
<evidence type="ECO:0000256" key="2">
    <source>
        <dbReference type="ARBA" id="ARBA00022840"/>
    </source>
</evidence>
<evidence type="ECO:0000256" key="7">
    <source>
        <dbReference type="ARBA" id="ARBA00076136"/>
    </source>
</evidence>
<dbReference type="EC" id="2.7.9.6" evidence="5"/>
<dbReference type="Gene3D" id="3.30.1490.20">
    <property type="entry name" value="ATP-grasp fold, A domain"/>
    <property type="match status" value="1"/>
</dbReference>
<dbReference type="InterPro" id="IPR036637">
    <property type="entry name" value="Phosphohistidine_dom_sf"/>
</dbReference>
<feature type="domain" description="Pyruvate phosphate dikinase AMP/ATP-binding" evidence="9">
    <location>
        <begin position="38"/>
        <end position="335"/>
    </location>
</feature>
<dbReference type="Proteomes" id="UP000295008">
    <property type="component" value="Unassembled WGS sequence"/>
</dbReference>
<accession>A0A4R1SCW4</accession>
<reference evidence="10 11" key="1">
    <citation type="submission" date="2019-03" db="EMBL/GenBank/DDBJ databases">
        <title>Genomic Encyclopedia of Type Strains, Phase IV (KMG-IV): sequencing the most valuable type-strain genomes for metagenomic binning, comparative biology and taxonomic classification.</title>
        <authorList>
            <person name="Goeker M."/>
        </authorList>
    </citation>
    <scope>NUCLEOTIDE SEQUENCE [LARGE SCALE GENOMIC DNA]</scope>
    <source>
        <strain evidence="10 11">LX-B</strain>
    </source>
</reference>
<dbReference type="GO" id="GO:0005524">
    <property type="term" value="F:ATP binding"/>
    <property type="evidence" value="ECO:0007669"/>
    <property type="project" value="UniProtKB-KW"/>
</dbReference>
<evidence type="ECO:0000256" key="5">
    <source>
        <dbReference type="ARBA" id="ARBA00066332"/>
    </source>
</evidence>
<dbReference type="NCBIfam" id="NF041857">
    <property type="entry name" value="RIF_Ptrans_rph"/>
    <property type="match status" value="1"/>
</dbReference>
<evidence type="ECO:0000256" key="1">
    <source>
        <dbReference type="ARBA" id="ARBA00022741"/>
    </source>
</evidence>
<dbReference type="InterPro" id="IPR051549">
    <property type="entry name" value="PEP_Utilizing_Enz"/>
</dbReference>
<dbReference type="FunFam" id="3.50.30.10:FF:000007">
    <property type="entry name" value="Phosphoenolpyruvate synthase"/>
    <property type="match status" value="1"/>
</dbReference>
<keyword evidence="10" id="KW-0670">Pyruvate</keyword>
<evidence type="ECO:0000256" key="6">
    <source>
        <dbReference type="ARBA" id="ARBA00074400"/>
    </source>
</evidence>
<evidence type="ECO:0000256" key="3">
    <source>
        <dbReference type="ARBA" id="ARBA00051922"/>
    </source>
</evidence>
<dbReference type="InterPro" id="IPR008279">
    <property type="entry name" value="PEP-util_enz_mobile_dom"/>
</dbReference>
<feature type="domain" description="PEP-utilising enzyme mobile" evidence="8">
    <location>
        <begin position="817"/>
        <end position="888"/>
    </location>
</feature>
<dbReference type="SUPFAM" id="SSF56059">
    <property type="entry name" value="Glutathione synthetase ATP-binding domain-like"/>
    <property type="match status" value="1"/>
</dbReference>
<dbReference type="FunFam" id="3.30.1490.20:FF:000010">
    <property type="entry name" value="Phosphoenolpyruvate synthase"/>
    <property type="match status" value="1"/>
</dbReference>
<dbReference type="NCBIfam" id="NF004879">
    <property type="entry name" value="PRK06241.1-4"/>
    <property type="match status" value="1"/>
</dbReference>
<protein>
    <recommendedName>
        <fullName evidence="6">Rifampicin phosphotransferase</fullName>
        <ecNumber evidence="5">2.7.9.6</ecNumber>
    </recommendedName>
    <alternativeName>
        <fullName evidence="7">Rifampin phosphotransferase</fullName>
    </alternativeName>
</protein>
<dbReference type="PANTHER" id="PTHR43615:SF1">
    <property type="entry name" value="PPDK_N DOMAIN-CONTAINING PROTEIN"/>
    <property type="match status" value="1"/>
</dbReference>
<keyword evidence="2" id="KW-0067">ATP-binding</keyword>
<dbReference type="InterPro" id="IPR013815">
    <property type="entry name" value="ATP_grasp_subdomain_1"/>
</dbReference>
<evidence type="ECO:0000259" key="9">
    <source>
        <dbReference type="Pfam" id="PF01326"/>
    </source>
</evidence>
<comment type="caution">
    <text evidence="10">The sequence shown here is derived from an EMBL/GenBank/DDBJ whole genome shotgun (WGS) entry which is preliminary data.</text>
</comment>
<dbReference type="Gene3D" id="3.50.30.10">
    <property type="entry name" value="Phosphohistidine domain"/>
    <property type="match status" value="1"/>
</dbReference>
<dbReference type="NCBIfam" id="NF004878">
    <property type="entry name" value="PRK06241.1-3"/>
    <property type="match status" value="1"/>
</dbReference>
<proteinExistence type="inferred from homology"/>
<dbReference type="AlphaFoldDB" id="A0A4R1SCW4"/>
<comment type="catalytic activity">
    <reaction evidence="3">
        <text>rifampicin + ATP + H2O = 21-phosphorifampicin + AMP + phosphate + 2 H(+)</text>
        <dbReference type="Rhea" id="RHEA:56304"/>
        <dbReference type="ChEBI" id="CHEBI:15377"/>
        <dbReference type="ChEBI" id="CHEBI:15378"/>
        <dbReference type="ChEBI" id="CHEBI:30616"/>
        <dbReference type="ChEBI" id="CHEBI:43474"/>
        <dbReference type="ChEBI" id="CHEBI:71365"/>
        <dbReference type="ChEBI" id="CHEBI:140195"/>
        <dbReference type="ChEBI" id="CHEBI:456215"/>
        <dbReference type="EC" id="2.7.9.6"/>
    </reaction>
    <physiologicalReaction direction="left-to-right" evidence="3">
        <dbReference type="Rhea" id="RHEA:56305"/>
    </physiologicalReaction>
</comment>